<name>A0A917TA99_9ACTN</name>
<dbReference type="SUPFAM" id="SSF53697">
    <property type="entry name" value="SIS domain"/>
    <property type="match status" value="1"/>
</dbReference>
<dbReference type="Gene3D" id="3.40.50.10490">
    <property type="entry name" value="Glucose-6-phosphate isomerase like protein, domain 1"/>
    <property type="match status" value="1"/>
</dbReference>
<comment type="caution">
    <text evidence="2">The sequence shown here is derived from an EMBL/GenBank/DDBJ whole genome shotgun (WGS) entry which is preliminary data.</text>
</comment>
<accession>A0A917TA99</accession>
<dbReference type="InterPro" id="IPR046348">
    <property type="entry name" value="SIS_dom_sf"/>
</dbReference>
<evidence type="ECO:0000259" key="1">
    <source>
        <dbReference type="PROSITE" id="PS51464"/>
    </source>
</evidence>
<organism evidence="2 3">
    <name type="scientific">Nakamurella endophytica</name>
    <dbReference type="NCBI Taxonomy" id="1748367"/>
    <lineage>
        <taxon>Bacteria</taxon>
        <taxon>Bacillati</taxon>
        <taxon>Actinomycetota</taxon>
        <taxon>Actinomycetes</taxon>
        <taxon>Nakamurellales</taxon>
        <taxon>Nakamurellaceae</taxon>
        <taxon>Nakamurella</taxon>
    </lineage>
</organism>
<reference evidence="2" key="1">
    <citation type="journal article" date="2014" name="Int. J. Syst. Evol. Microbiol.">
        <title>Complete genome sequence of Corynebacterium casei LMG S-19264T (=DSM 44701T), isolated from a smear-ripened cheese.</title>
        <authorList>
            <consortium name="US DOE Joint Genome Institute (JGI-PGF)"/>
            <person name="Walter F."/>
            <person name="Albersmeier A."/>
            <person name="Kalinowski J."/>
            <person name="Ruckert C."/>
        </authorList>
    </citation>
    <scope>NUCLEOTIDE SEQUENCE</scope>
    <source>
        <strain evidence="2">CGMCC 4.7308</strain>
    </source>
</reference>
<reference evidence="2" key="2">
    <citation type="submission" date="2020-09" db="EMBL/GenBank/DDBJ databases">
        <authorList>
            <person name="Sun Q."/>
            <person name="Zhou Y."/>
        </authorList>
    </citation>
    <scope>NUCLEOTIDE SEQUENCE</scope>
    <source>
        <strain evidence="2">CGMCC 4.7308</strain>
    </source>
</reference>
<protein>
    <recommendedName>
        <fullName evidence="1">SIS domain-containing protein</fullName>
    </recommendedName>
</protein>
<dbReference type="InterPro" id="IPR001347">
    <property type="entry name" value="SIS_dom"/>
</dbReference>
<feature type="domain" description="SIS" evidence="1">
    <location>
        <begin position="35"/>
        <end position="178"/>
    </location>
</feature>
<dbReference type="InterPro" id="IPR050986">
    <property type="entry name" value="GutQ/KpsF_isomerases"/>
</dbReference>
<dbReference type="PANTHER" id="PTHR42745">
    <property type="match status" value="1"/>
</dbReference>
<dbReference type="RefSeq" id="WP_188944466.1">
    <property type="nucleotide sequence ID" value="NZ_BMNA01000013.1"/>
</dbReference>
<sequence length="214" mass="21513">MTDSPLQQAARAVLDADAKAVAAIADKVGPEFDACVRLILGCTGRVVTSGSGTSGAVARRMAHLLSVCGTPAFYLHPADALHGSLGALVAGDVLIALSKGGGSREVNDLVDRALARGASVVAVTATPQSHFAQAAHVVVDVDVPAGADPGEVVAMGSTVAVSAWSDALALVLMRARGYRWSDVLFTHPSGAVGQIATPPADLEPLPVPAAEPAP</sequence>
<dbReference type="PANTHER" id="PTHR42745:SF1">
    <property type="entry name" value="ARABINOSE 5-PHOSPHATE ISOMERASE KDSD"/>
    <property type="match status" value="1"/>
</dbReference>
<dbReference type="Pfam" id="PF01380">
    <property type="entry name" value="SIS"/>
    <property type="match status" value="1"/>
</dbReference>
<evidence type="ECO:0000313" key="3">
    <source>
        <dbReference type="Proteomes" id="UP000655208"/>
    </source>
</evidence>
<dbReference type="PROSITE" id="PS51464">
    <property type="entry name" value="SIS"/>
    <property type="match status" value="1"/>
</dbReference>
<dbReference type="Proteomes" id="UP000655208">
    <property type="component" value="Unassembled WGS sequence"/>
</dbReference>
<dbReference type="AlphaFoldDB" id="A0A917TA99"/>
<dbReference type="EMBL" id="BMNA01000013">
    <property type="protein sequence ID" value="GGM14917.1"/>
    <property type="molecule type" value="Genomic_DNA"/>
</dbReference>
<proteinExistence type="predicted"/>
<gene>
    <name evidence="2" type="ORF">GCM10011594_38650</name>
</gene>
<evidence type="ECO:0000313" key="2">
    <source>
        <dbReference type="EMBL" id="GGM14917.1"/>
    </source>
</evidence>
<dbReference type="GO" id="GO:1901135">
    <property type="term" value="P:carbohydrate derivative metabolic process"/>
    <property type="evidence" value="ECO:0007669"/>
    <property type="project" value="InterPro"/>
</dbReference>
<dbReference type="GO" id="GO:0097367">
    <property type="term" value="F:carbohydrate derivative binding"/>
    <property type="evidence" value="ECO:0007669"/>
    <property type="project" value="InterPro"/>
</dbReference>
<keyword evidence="3" id="KW-1185">Reference proteome</keyword>